<keyword evidence="1" id="KW-1133">Transmembrane helix</keyword>
<comment type="caution">
    <text evidence="2">The sequence shown here is derived from an EMBL/GenBank/DDBJ whole genome shotgun (WGS) entry which is preliminary data.</text>
</comment>
<accession>T1CHW2</accession>
<organism evidence="2 3">
    <name type="scientific">Porphyromonas crevioricanis JCM 15906</name>
    <dbReference type="NCBI Taxonomy" id="1305617"/>
    <lineage>
        <taxon>Bacteria</taxon>
        <taxon>Pseudomonadati</taxon>
        <taxon>Bacteroidota</taxon>
        <taxon>Bacteroidia</taxon>
        <taxon>Bacteroidales</taxon>
        <taxon>Porphyromonadaceae</taxon>
        <taxon>Porphyromonas</taxon>
    </lineage>
</organism>
<dbReference type="Proteomes" id="UP000018031">
    <property type="component" value="Unassembled WGS sequence"/>
</dbReference>
<feature type="transmembrane region" description="Helical" evidence="1">
    <location>
        <begin position="12"/>
        <end position="36"/>
    </location>
</feature>
<dbReference type="AlphaFoldDB" id="T1CHW2"/>
<evidence type="ECO:0000256" key="1">
    <source>
        <dbReference type="SAM" id="Phobius"/>
    </source>
</evidence>
<sequence length="37" mass="3886">MLDSCFAKGVSISCGQIVSVLFTIVGMELSSAFLLAF</sequence>
<reference evidence="3" key="1">
    <citation type="journal article" date="2013" name="Genome">
        <title>Draft Genome Sequences of Porphyromonas crevioricanis JCM 15906T and Porphyromonas cansulci JCM 13913T Isolated from a Canine Oral Cavity.</title>
        <authorList>
            <person name="Sakamoto M."/>
            <person name="Tanaka N."/>
            <person name="Shiwa Y."/>
            <person name="Yoshikawa H."/>
            <person name="Ohkuma M."/>
        </authorList>
    </citation>
    <scope>NUCLEOTIDE SEQUENCE [LARGE SCALE GENOMIC DNA]</scope>
    <source>
        <strain evidence="3">JCM 15906</strain>
    </source>
</reference>
<gene>
    <name evidence="2" type="ORF">PORCRE_1296</name>
</gene>
<reference evidence="2 3" key="2">
    <citation type="journal article" date="2013" name="Genome Announc.">
        <title>Draft Genome Sequences of Porphyromonas crevioricanis JCM 15906T and Porphyromonas cansulci JCM 13913T Isolated from a Canine Oral Cavity.</title>
        <authorList>
            <person name="Sakamoto M."/>
            <person name="Tanaka N."/>
            <person name="Shiwa Y."/>
            <person name="Yoshikawa H."/>
            <person name="Ohkuma M."/>
        </authorList>
    </citation>
    <scope>NUCLEOTIDE SEQUENCE [LARGE SCALE GENOMIC DNA]</scope>
    <source>
        <strain evidence="2 3">JCM 15906</strain>
    </source>
</reference>
<name>T1CHW2_9PORP</name>
<keyword evidence="1" id="KW-0812">Transmembrane</keyword>
<evidence type="ECO:0000313" key="2">
    <source>
        <dbReference type="EMBL" id="GAD05591.1"/>
    </source>
</evidence>
<protein>
    <submittedName>
        <fullName evidence="2">Uncharacterized protein</fullName>
    </submittedName>
</protein>
<keyword evidence="1" id="KW-0472">Membrane</keyword>
<proteinExistence type="predicted"/>
<dbReference type="EMBL" id="BAOU01000034">
    <property type="protein sequence ID" value="GAD05591.1"/>
    <property type="molecule type" value="Genomic_DNA"/>
</dbReference>
<evidence type="ECO:0000313" key="3">
    <source>
        <dbReference type="Proteomes" id="UP000018031"/>
    </source>
</evidence>